<evidence type="ECO:0000313" key="2">
    <source>
        <dbReference type="Proteomes" id="UP001305414"/>
    </source>
</evidence>
<name>A0AAN7UKH7_9PEZI</name>
<comment type="caution">
    <text evidence="1">The sequence shown here is derived from an EMBL/GenBank/DDBJ whole genome shotgun (WGS) entry which is preliminary data.</text>
</comment>
<dbReference type="Proteomes" id="UP001305414">
    <property type="component" value="Unassembled WGS sequence"/>
</dbReference>
<proteinExistence type="predicted"/>
<evidence type="ECO:0000313" key="1">
    <source>
        <dbReference type="EMBL" id="KAK5634245.1"/>
    </source>
</evidence>
<accession>A0AAN7UKH7</accession>
<protein>
    <submittedName>
        <fullName evidence="1">Uncharacterized protein</fullName>
    </submittedName>
</protein>
<organism evidence="1 2">
    <name type="scientific">Xylaria bambusicola</name>
    <dbReference type="NCBI Taxonomy" id="326684"/>
    <lineage>
        <taxon>Eukaryota</taxon>
        <taxon>Fungi</taxon>
        <taxon>Dikarya</taxon>
        <taxon>Ascomycota</taxon>
        <taxon>Pezizomycotina</taxon>
        <taxon>Sordariomycetes</taxon>
        <taxon>Xylariomycetidae</taxon>
        <taxon>Xylariales</taxon>
        <taxon>Xylariaceae</taxon>
        <taxon>Xylaria</taxon>
    </lineage>
</organism>
<dbReference type="InterPro" id="IPR017853">
    <property type="entry name" value="GH"/>
</dbReference>
<gene>
    <name evidence="1" type="ORF">RRF57_009959</name>
</gene>
<dbReference type="SUPFAM" id="SSF51445">
    <property type="entry name" value="(Trans)glycosidases"/>
    <property type="match status" value="1"/>
</dbReference>
<keyword evidence="2" id="KW-1185">Reference proteome</keyword>
<sequence>MAHSPTLKDTHWQTWMASVSGNKTAPDHYSWHQIGSWEGQPDTTVPIFNSLRVTYNLTEKPIEVNEYAWPTEQNPANTVYYLAQFERHNIRALRANWGGGSALHDYMANLVYKSNNGIYYPNGEWQLYKYYAGMTGTRVATTASSDLLFDVFATVSGNCLAKIIAGTRTVQAAYDIRISGLSSLGLPTNGTVDVRTYRFDWAGPKGEINAPVDLGRSKKTYSGDTVGTFRPLDVCSTHFPS</sequence>
<dbReference type="EMBL" id="JAWHQM010000039">
    <property type="protein sequence ID" value="KAK5634245.1"/>
    <property type="molecule type" value="Genomic_DNA"/>
</dbReference>
<reference evidence="1 2" key="1">
    <citation type="submission" date="2023-10" db="EMBL/GenBank/DDBJ databases">
        <title>Draft genome sequence of Xylaria bambusicola isolate GMP-LS, the root and basal stem rot pathogen of sugarcane in Indonesia.</title>
        <authorList>
            <person name="Selvaraj P."/>
            <person name="Muralishankar V."/>
            <person name="Muruganantham S."/>
            <person name="Sp S."/>
            <person name="Haryani S."/>
            <person name="Lau K.J.X."/>
            <person name="Naqvi N.I."/>
        </authorList>
    </citation>
    <scope>NUCLEOTIDE SEQUENCE [LARGE SCALE GENOMIC DNA]</scope>
    <source>
        <strain evidence="1">GMP-LS</strain>
    </source>
</reference>
<dbReference type="AlphaFoldDB" id="A0AAN7UKH7"/>